<sequence length="305" mass="29974">MSRSILSRLGAGLVATALVAGGSLLMAAPASAAGEPNTITVANTAFQSGAGWGEGIKVAGTDFPATTEITVAAGVGNGQSGDGWGSTTVTTDANGAFSTTLIPENGPTNVREGFTASVVASYPDPDPLAEEGARIFSNAVELQIADFVPAPFTTTIDPICISGVDAATTGVNVSATGFGQFEEGVVYTLTDAAGTQIGDAEPVNIDETGSVAGTLTLQTTLDGVPSGPIADGVYTITFTGSVTTAGLVTVGNCDAPVTPAEVVPAAPQLANTGSSDAGILVGGSALLLLVGAALMVARRRQNAAA</sequence>
<gene>
    <name evidence="3" type="ORF">SAMN06295879_1149</name>
</gene>
<keyword evidence="1" id="KW-1133">Transmembrane helix</keyword>
<evidence type="ECO:0000313" key="4">
    <source>
        <dbReference type="Proteomes" id="UP000189735"/>
    </source>
</evidence>
<dbReference type="RefSeq" id="WP_078713711.1">
    <property type="nucleotide sequence ID" value="NZ_FUYG01000003.1"/>
</dbReference>
<dbReference type="NCBIfam" id="TIGR01167">
    <property type="entry name" value="LPXTG_anchor"/>
    <property type="match status" value="1"/>
</dbReference>
<evidence type="ECO:0000256" key="1">
    <source>
        <dbReference type="SAM" id="Phobius"/>
    </source>
</evidence>
<evidence type="ECO:0000256" key="2">
    <source>
        <dbReference type="SAM" id="SignalP"/>
    </source>
</evidence>
<feature type="chain" id="PRO_5012097567" evidence="2">
    <location>
        <begin position="33"/>
        <end position="305"/>
    </location>
</feature>
<dbReference type="EMBL" id="FUYG01000003">
    <property type="protein sequence ID" value="SKA89118.1"/>
    <property type="molecule type" value="Genomic_DNA"/>
</dbReference>
<keyword evidence="1" id="KW-0472">Membrane</keyword>
<feature type="transmembrane region" description="Helical" evidence="1">
    <location>
        <begin position="277"/>
        <end position="297"/>
    </location>
</feature>
<dbReference type="Proteomes" id="UP000189735">
    <property type="component" value="Unassembled WGS sequence"/>
</dbReference>
<feature type="signal peptide" evidence="2">
    <location>
        <begin position="1"/>
        <end position="32"/>
    </location>
</feature>
<organism evidence="3 4">
    <name type="scientific">Agreia bicolorata</name>
    <dbReference type="NCBI Taxonomy" id="110935"/>
    <lineage>
        <taxon>Bacteria</taxon>
        <taxon>Bacillati</taxon>
        <taxon>Actinomycetota</taxon>
        <taxon>Actinomycetes</taxon>
        <taxon>Micrococcales</taxon>
        <taxon>Microbacteriaceae</taxon>
        <taxon>Agreia</taxon>
    </lineage>
</organism>
<evidence type="ECO:0000313" key="3">
    <source>
        <dbReference type="EMBL" id="SKA89118.1"/>
    </source>
</evidence>
<dbReference type="AlphaFoldDB" id="A0A1T4XIZ0"/>
<protein>
    <submittedName>
        <fullName evidence="3">LPXTG-motif cell wall anchor domain-containing protein</fullName>
    </submittedName>
</protein>
<keyword evidence="1" id="KW-0812">Transmembrane</keyword>
<proteinExistence type="predicted"/>
<accession>A0A1T4XIZ0</accession>
<reference evidence="4" key="1">
    <citation type="submission" date="2017-02" db="EMBL/GenBank/DDBJ databases">
        <authorList>
            <person name="Varghese N."/>
            <person name="Submissions S."/>
        </authorList>
    </citation>
    <scope>NUCLEOTIDE SEQUENCE [LARGE SCALE GENOMIC DNA]</scope>
    <source>
        <strain evidence="4">VKM Ac-2052</strain>
    </source>
</reference>
<name>A0A1T4XIZ0_9MICO</name>
<keyword evidence="2" id="KW-0732">Signal</keyword>